<feature type="domain" description="X8" evidence="9">
    <location>
        <begin position="34"/>
        <end position="119"/>
    </location>
</feature>
<dbReference type="PANTHER" id="PTHR31044">
    <property type="entry name" value="BETA-1,3 GLUCANASE"/>
    <property type="match status" value="1"/>
</dbReference>
<evidence type="ECO:0000256" key="5">
    <source>
        <dbReference type="ARBA" id="ARBA00023136"/>
    </source>
</evidence>
<keyword evidence="2" id="KW-1003">Cell membrane</keyword>
<name>A0AAV8ER50_9POAL</name>
<dbReference type="Pfam" id="PF07983">
    <property type="entry name" value="X8"/>
    <property type="match status" value="1"/>
</dbReference>
<dbReference type="GO" id="GO:0005886">
    <property type="term" value="C:plasma membrane"/>
    <property type="evidence" value="ECO:0007669"/>
    <property type="project" value="UniProtKB-SubCell"/>
</dbReference>
<comment type="caution">
    <text evidence="10">The sequence shown here is derived from an EMBL/GenBank/DDBJ whole genome shotgun (WGS) entry which is preliminary data.</text>
</comment>
<dbReference type="AlphaFoldDB" id="A0AAV8ER50"/>
<dbReference type="EMBL" id="JAMFTS010000003">
    <property type="protein sequence ID" value="KAJ4782001.1"/>
    <property type="molecule type" value="Genomic_DNA"/>
</dbReference>
<evidence type="ECO:0000256" key="8">
    <source>
        <dbReference type="SAM" id="SignalP"/>
    </source>
</evidence>
<evidence type="ECO:0000313" key="10">
    <source>
        <dbReference type="EMBL" id="KAJ4782001.1"/>
    </source>
</evidence>
<keyword evidence="7" id="KW-0325">Glycoprotein</keyword>
<feature type="chain" id="PRO_5043586140" description="X8 domain-containing protein" evidence="8">
    <location>
        <begin position="21"/>
        <end position="175"/>
    </location>
</feature>
<dbReference type="InterPro" id="IPR012946">
    <property type="entry name" value="X8"/>
</dbReference>
<evidence type="ECO:0000256" key="4">
    <source>
        <dbReference type="ARBA" id="ARBA00022729"/>
    </source>
</evidence>
<keyword evidence="5" id="KW-0472">Membrane</keyword>
<dbReference type="InterPro" id="IPR044788">
    <property type="entry name" value="X8_dom_prot"/>
</dbReference>
<evidence type="ECO:0000256" key="2">
    <source>
        <dbReference type="ARBA" id="ARBA00022475"/>
    </source>
</evidence>
<dbReference type="Proteomes" id="UP001140206">
    <property type="component" value="Chromosome 3"/>
</dbReference>
<comment type="subcellular location">
    <subcellularLocation>
        <location evidence="1">Cell membrane</location>
        <topology evidence="1">Lipid-anchor</topology>
        <topology evidence="1">GPI-anchor</topology>
    </subcellularLocation>
</comment>
<keyword evidence="11" id="KW-1185">Reference proteome</keyword>
<reference evidence="10" key="1">
    <citation type="submission" date="2022-08" db="EMBL/GenBank/DDBJ databases">
        <authorList>
            <person name="Marques A."/>
        </authorList>
    </citation>
    <scope>NUCLEOTIDE SEQUENCE</scope>
    <source>
        <strain evidence="10">RhyPub2mFocal</strain>
        <tissue evidence="10">Leaves</tissue>
    </source>
</reference>
<dbReference type="FunFam" id="1.20.58.1040:FF:000001">
    <property type="entry name" value="Glucan endo-1,3-beta-glucosidase 4"/>
    <property type="match status" value="1"/>
</dbReference>
<evidence type="ECO:0000313" key="11">
    <source>
        <dbReference type="Proteomes" id="UP001140206"/>
    </source>
</evidence>
<organism evidence="10 11">
    <name type="scientific">Rhynchospora pubera</name>
    <dbReference type="NCBI Taxonomy" id="906938"/>
    <lineage>
        <taxon>Eukaryota</taxon>
        <taxon>Viridiplantae</taxon>
        <taxon>Streptophyta</taxon>
        <taxon>Embryophyta</taxon>
        <taxon>Tracheophyta</taxon>
        <taxon>Spermatophyta</taxon>
        <taxon>Magnoliopsida</taxon>
        <taxon>Liliopsida</taxon>
        <taxon>Poales</taxon>
        <taxon>Cyperaceae</taxon>
        <taxon>Cyperoideae</taxon>
        <taxon>Rhynchosporeae</taxon>
        <taxon>Rhynchospora</taxon>
    </lineage>
</organism>
<evidence type="ECO:0000256" key="1">
    <source>
        <dbReference type="ARBA" id="ARBA00004609"/>
    </source>
</evidence>
<dbReference type="GO" id="GO:0098552">
    <property type="term" value="C:side of membrane"/>
    <property type="evidence" value="ECO:0007669"/>
    <property type="project" value="UniProtKB-KW"/>
</dbReference>
<evidence type="ECO:0000259" key="9">
    <source>
        <dbReference type="SMART" id="SM00768"/>
    </source>
</evidence>
<keyword evidence="3" id="KW-0336">GPI-anchor</keyword>
<gene>
    <name evidence="10" type="ORF">LUZ62_066258</name>
</gene>
<dbReference type="Gene3D" id="1.20.58.1040">
    <property type="match status" value="1"/>
</dbReference>
<feature type="signal peptide" evidence="8">
    <location>
        <begin position="1"/>
        <end position="20"/>
    </location>
</feature>
<keyword evidence="6" id="KW-1015">Disulfide bond</keyword>
<keyword evidence="3" id="KW-0449">Lipoprotein</keyword>
<keyword evidence="4 8" id="KW-0732">Signal</keyword>
<sequence>MRKSTLRIFSLLLVSASAAAMHTERAGGVAAGDLWCVAKNNAQDDALQAAIDWACGPGGADCRPIQQGGSCFDPDDIQSHASYAFNDYFIKNGGAEAACNFSGTAALISLNPGHGSCQFPSSSSSKSGSVLSATNGSTVGLGPYADLNSSPSISCWGCSIWSFVGVLYVVLTALL</sequence>
<accession>A0AAV8ER50</accession>
<dbReference type="GO" id="GO:0009506">
    <property type="term" value="C:plasmodesma"/>
    <property type="evidence" value="ECO:0007669"/>
    <property type="project" value="UniProtKB-ARBA"/>
</dbReference>
<evidence type="ECO:0000256" key="3">
    <source>
        <dbReference type="ARBA" id="ARBA00022622"/>
    </source>
</evidence>
<evidence type="ECO:0000256" key="7">
    <source>
        <dbReference type="ARBA" id="ARBA00023180"/>
    </source>
</evidence>
<dbReference type="PANTHER" id="PTHR31044:SF33">
    <property type="entry name" value="PLASMODESMATA CALLOSE-BINDING PROTEIN 5"/>
    <property type="match status" value="1"/>
</dbReference>
<protein>
    <recommendedName>
        <fullName evidence="9">X8 domain-containing protein</fullName>
    </recommendedName>
</protein>
<proteinExistence type="predicted"/>
<dbReference type="SMART" id="SM00768">
    <property type="entry name" value="X8"/>
    <property type="match status" value="1"/>
</dbReference>
<evidence type="ECO:0000256" key="6">
    <source>
        <dbReference type="ARBA" id="ARBA00023157"/>
    </source>
</evidence>